<dbReference type="CDD" id="cd00610">
    <property type="entry name" value="OAT_like"/>
    <property type="match status" value="1"/>
</dbReference>
<keyword evidence="2" id="KW-0663">Pyridoxal phosphate</keyword>
<accession>A0A382HGW1</accession>
<evidence type="ECO:0000313" key="3">
    <source>
        <dbReference type="EMBL" id="SVB86315.1"/>
    </source>
</evidence>
<dbReference type="Pfam" id="PF00202">
    <property type="entry name" value="Aminotran_3"/>
    <property type="match status" value="1"/>
</dbReference>
<organism evidence="3">
    <name type="scientific">marine metagenome</name>
    <dbReference type="NCBI Taxonomy" id="408172"/>
    <lineage>
        <taxon>unclassified sequences</taxon>
        <taxon>metagenomes</taxon>
        <taxon>ecological metagenomes</taxon>
    </lineage>
</organism>
<proteinExistence type="predicted"/>
<evidence type="ECO:0000256" key="2">
    <source>
        <dbReference type="ARBA" id="ARBA00022898"/>
    </source>
</evidence>
<evidence type="ECO:0008006" key="4">
    <source>
        <dbReference type="Google" id="ProtNLM"/>
    </source>
</evidence>
<protein>
    <recommendedName>
        <fullName evidence="4">Glutamate-1-semialdehyde 2,1-aminomutase</fullName>
    </recommendedName>
</protein>
<reference evidence="3" key="1">
    <citation type="submission" date="2018-05" db="EMBL/GenBank/DDBJ databases">
        <authorList>
            <person name="Lanie J.A."/>
            <person name="Ng W.-L."/>
            <person name="Kazmierczak K.M."/>
            <person name="Andrzejewski T.M."/>
            <person name="Davidsen T.M."/>
            <person name="Wayne K.J."/>
            <person name="Tettelin H."/>
            <person name="Glass J.I."/>
            <person name="Rusch D."/>
            <person name="Podicherti R."/>
            <person name="Tsui H.-C.T."/>
            <person name="Winkler M.E."/>
        </authorList>
    </citation>
    <scope>NUCLEOTIDE SEQUENCE</scope>
</reference>
<evidence type="ECO:0000256" key="1">
    <source>
        <dbReference type="ARBA" id="ARBA00001933"/>
    </source>
</evidence>
<dbReference type="GO" id="GO:0008483">
    <property type="term" value="F:transaminase activity"/>
    <property type="evidence" value="ECO:0007669"/>
    <property type="project" value="InterPro"/>
</dbReference>
<dbReference type="PANTHER" id="PTHR43713:SF3">
    <property type="entry name" value="GLUTAMATE-1-SEMIALDEHYDE 2,1-AMINOMUTASE 1, CHLOROPLASTIC-RELATED"/>
    <property type="match status" value="1"/>
</dbReference>
<comment type="cofactor">
    <cofactor evidence="1">
        <name>pyridoxal 5'-phosphate</name>
        <dbReference type="ChEBI" id="CHEBI:597326"/>
    </cofactor>
</comment>
<dbReference type="GO" id="GO:0030170">
    <property type="term" value="F:pyridoxal phosphate binding"/>
    <property type="evidence" value="ECO:0007669"/>
    <property type="project" value="InterPro"/>
</dbReference>
<dbReference type="InterPro" id="IPR015422">
    <property type="entry name" value="PyrdxlP-dep_Trfase_small"/>
</dbReference>
<dbReference type="SUPFAM" id="SSF53383">
    <property type="entry name" value="PLP-dependent transferases"/>
    <property type="match status" value="1"/>
</dbReference>
<dbReference type="PANTHER" id="PTHR43713">
    <property type="entry name" value="GLUTAMATE-1-SEMIALDEHYDE 2,1-AMINOMUTASE"/>
    <property type="match status" value="1"/>
</dbReference>
<gene>
    <name evidence="3" type="ORF">METZ01_LOCUS239169</name>
</gene>
<dbReference type="Gene3D" id="3.90.1150.10">
    <property type="entry name" value="Aspartate Aminotransferase, domain 1"/>
    <property type="match status" value="1"/>
</dbReference>
<feature type="non-terminal residue" evidence="3">
    <location>
        <position position="416"/>
    </location>
</feature>
<dbReference type="InterPro" id="IPR049704">
    <property type="entry name" value="Aminotrans_3_PPA_site"/>
</dbReference>
<dbReference type="EMBL" id="UINC01061101">
    <property type="protein sequence ID" value="SVB86315.1"/>
    <property type="molecule type" value="Genomic_DNA"/>
</dbReference>
<dbReference type="AlphaFoldDB" id="A0A382HGW1"/>
<dbReference type="InterPro" id="IPR005814">
    <property type="entry name" value="Aminotrans_3"/>
</dbReference>
<dbReference type="InterPro" id="IPR015424">
    <property type="entry name" value="PyrdxlP-dep_Trfase"/>
</dbReference>
<sequence length="416" mass="45636">MSHSTILERYYQTFSADKELAQQANQFFPDGVTHDSRHAHPFPIYIDHAQGSRKWGINGKEFIDYWSGHGALLLGHNPAQIVEAITCQIQRGTHYGACHPLELEWADLIINLIPSAQRIRFTSSGTEATLMAIRLSRTFTGRNKVLKFAGHYHGWHDAVIPGANPPYDMLISGVISPETTLISPPNDIETVENYLKNDNDIACVILEPTGASFGEIPTNGEFLSQLRNLTREYGVILIFDEVITGFRVSPGGAQGYYDLDPDLTTLAKIMAGGLPGGAVTGKAEIVDLISIEEHPKSKKMPHPGTFNANPLSAAAGIQMLKIAQTGCPQTEANQMAETLRDGLNKIFDQHELDWACYGEFSGFKLLLGHGDKTLSAVDFDAYQCHYRRLKGASNPDLVKTLRCGLLLNGIDMTNGG</sequence>
<dbReference type="PROSITE" id="PS00600">
    <property type="entry name" value="AA_TRANSFER_CLASS_3"/>
    <property type="match status" value="1"/>
</dbReference>
<dbReference type="InterPro" id="IPR015421">
    <property type="entry name" value="PyrdxlP-dep_Trfase_major"/>
</dbReference>
<name>A0A382HGW1_9ZZZZ</name>
<dbReference type="Gene3D" id="3.40.640.10">
    <property type="entry name" value="Type I PLP-dependent aspartate aminotransferase-like (Major domain)"/>
    <property type="match status" value="1"/>
</dbReference>